<dbReference type="InterPro" id="IPR023353">
    <property type="entry name" value="LemA-like_dom_sf"/>
</dbReference>
<evidence type="ECO:0000256" key="1">
    <source>
        <dbReference type="SAM" id="Phobius"/>
    </source>
</evidence>
<keyword evidence="1" id="KW-0812">Transmembrane</keyword>
<protein>
    <recommendedName>
        <fullName evidence="4">LemA family protein</fullName>
    </recommendedName>
</protein>
<evidence type="ECO:0000313" key="3">
    <source>
        <dbReference type="Proteomes" id="UP001232063"/>
    </source>
</evidence>
<organism evidence="2 3">
    <name type="scientific">Xanthocytophaga agilis</name>
    <dbReference type="NCBI Taxonomy" id="3048010"/>
    <lineage>
        <taxon>Bacteria</taxon>
        <taxon>Pseudomonadati</taxon>
        <taxon>Bacteroidota</taxon>
        <taxon>Cytophagia</taxon>
        <taxon>Cytophagales</taxon>
        <taxon>Rhodocytophagaceae</taxon>
        <taxon>Xanthocytophaga</taxon>
    </lineage>
</organism>
<reference evidence="2" key="1">
    <citation type="submission" date="2023-05" db="EMBL/GenBank/DDBJ databases">
        <authorList>
            <person name="Zhang X."/>
        </authorList>
    </citation>
    <scope>NUCLEOTIDE SEQUENCE</scope>
    <source>
        <strain evidence="2">BD1B2-1</strain>
    </source>
</reference>
<dbReference type="AlphaFoldDB" id="A0AAE3RDV2"/>
<accession>A0AAE3RDV2</accession>
<dbReference type="Gene3D" id="1.20.1440.20">
    <property type="entry name" value="LemA-like domain"/>
    <property type="match status" value="1"/>
</dbReference>
<dbReference type="EMBL" id="JASJOU010000020">
    <property type="protein sequence ID" value="MDJ1506197.1"/>
    <property type="molecule type" value="Genomic_DNA"/>
</dbReference>
<gene>
    <name evidence="2" type="ORF">QNI22_36390</name>
</gene>
<comment type="caution">
    <text evidence="2">The sequence shown here is derived from an EMBL/GenBank/DDBJ whole genome shotgun (WGS) entry which is preliminary data.</text>
</comment>
<name>A0AAE3RDV2_9BACT</name>
<dbReference type="RefSeq" id="WP_314518997.1">
    <property type="nucleotide sequence ID" value="NZ_JASJOU010000020.1"/>
</dbReference>
<dbReference type="Proteomes" id="UP001232063">
    <property type="component" value="Unassembled WGS sequence"/>
</dbReference>
<feature type="transmembrane region" description="Helical" evidence="1">
    <location>
        <begin position="12"/>
        <end position="35"/>
    </location>
</feature>
<evidence type="ECO:0008006" key="4">
    <source>
        <dbReference type="Google" id="ProtNLM"/>
    </source>
</evidence>
<keyword evidence="1" id="KW-0472">Membrane</keyword>
<sequence>MMIFALFAFKVTGIGVLPILLVITGAIFLWGMVVLNSLRTRKSNTDIYLQNVGKVAFQRVQLLMQLGELLNTNLVADQEGGYNETKLAAETKTIAQSIENLGFADNNEANRLQTALSQNASLLLQTQKKFRSARGNYNELCKHMPYRIIASLFGFKPMAV</sequence>
<proteinExistence type="predicted"/>
<keyword evidence="3" id="KW-1185">Reference proteome</keyword>
<evidence type="ECO:0000313" key="2">
    <source>
        <dbReference type="EMBL" id="MDJ1506197.1"/>
    </source>
</evidence>
<keyword evidence="1" id="KW-1133">Transmembrane helix</keyword>